<proteinExistence type="inferred from homology"/>
<dbReference type="Gene3D" id="3.40.50.720">
    <property type="entry name" value="NAD(P)-binding Rossmann-like Domain"/>
    <property type="match status" value="1"/>
</dbReference>
<evidence type="ECO:0000313" key="3">
    <source>
        <dbReference type="Proteomes" id="UP000093737"/>
    </source>
</evidence>
<accession>A0A6M7U946</accession>
<sequence>MDLQLNGKRALITGGSKGIGRAIARQLALEGVDLVIAARNAADLDIAERELAAETGRKIVGLGVDTQDDSSVKALVAGTIAALGGLDILVNAAAKPGGQTPPPKLAEITDDLFWDDVDVKVMGYLRTAREAAPHMAAAGWGRIINVSGLAARQTGSIIGSIRNVAVSALTKNLADELGPKGINVTVVHPGLTRTEKTAPLVAARAASASVSPEEIERRLAANVAIGRLVDMAEVADVVTFLASPRSVAINGDAIACGGGTIGPIHY</sequence>
<organism evidence="2 3">
    <name type="scientific">Rhizobium loti</name>
    <name type="common">Mesorhizobium loti</name>
    <dbReference type="NCBI Taxonomy" id="381"/>
    <lineage>
        <taxon>Bacteria</taxon>
        <taxon>Pseudomonadati</taxon>
        <taxon>Pseudomonadota</taxon>
        <taxon>Alphaproteobacteria</taxon>
        <taxon>Hyphomicrobiales</taxon>
        <taxon>Phyllobacteriaceae</taxon>
        <taxon>Mesorhizobium</taxon>
    </lineage>
</organism>
<dbReference type="EMBL" id="LYTK01000001">
    <property type="protein sequence ID" value="OBQ71484.1"/>
    <property type="molecule type" value="Genomic_DNA"/>
</dbReference>
<dbReference type="PRINTS" id="PR00081">
    <property type="entry name" value="GDHRDH"/>
</dbReference>
<dbReference type="Pfam" id="PF13561">
    <property type="entry name" value="adh_short_C2"/>
    <property type="match status" value="1"/>
</dbReference>
<dbReference type="RefSeq" id="WP_056564925.1">
    <property type="nucleotide sequence ID" value="NZ_CP033334.1"/>
</dbReference>
<dbReference type="AlphaFoldDB" id="A0A6M7U946"/>
<dbReference type="FunFam" id="3.40.50.720:FF:000084">
    <property type="entry name" value="Short-chain dehydrogenase reductase"/>
    <property type="match status" value="1"/>
</dbReference>
<dbReference type="InterPro" id="IPR036291">
    <property type="entry name" value="NAD(P)-bd_dom_sf"/>
</dbReference>
<comment type="caution">
    <text evidence="2">The sequence shown here is derived from an EMBL/GenBank/DDBJ whole genome shotgun (WGS) entry which is preliminary data.</text>
</comment>
<comment type="similarity">
    <text evidence="1">Belongs to the short-chain dehydrogenases/reductases (SDR) family.</text>
</comment>
<dbReference type="Proteomes" id="UP000093737">
    <property type="component" value="Unassembled WGS sequence"/>
</dbReference>
<evidence type="ECO:0000256" key="1">
    <source>
        <dbReference type="ARBA" id="ARBA00006484"/>
    </source>
</evidence>
<dbReference type="InterPro" id="IPR050259">
    <property type="entry name" value="SDR"/>
</dbReference>
<evidence type="ECO:0000313" key="2">
    <source>
        <dbReference type="EMBL" id="OBQ71484.1"/>
    </source>
</evidence>
<name>A0A6M7U946_RHILI</name>
<dbReference type="PANTHER" id="PTHR42879:SF6">
    <property type="entry name" value="NADPH-DEPENDENT REDUCTASE BACG"/>
    <property type="match status" value="1"/>
</dbReference>
<dbReference type="InterPro" id="IPR002347">
    <property type="entry name" value="SDR_fam"/>
</dbReference>
<dbReference type="SUPFAM" id="SSF51735">
    <property type="entry name" value="NAD(P)-binding Rossmann-fold domains"/>
    <property type="match status" value="1"/>
</dbReference>
<dbReference type="PANTHER" id="PTHR42879">
    <property type="entry name" value="3-OXOACYL-(ACYL-CARRIER-PROTEIN) REDUCTASE"/>
    <property type="match status" value="1"/>
</dbReference>
<protein>
    <submittedName>
        <fullName evidence="2">Short-chain dehydrogenase</fullName>
    </submittedName>
</protein>
<gene>
    <name evidence="2" type="ORF">A8145_00960</name>
</gene>
<reference evidence="2 3" key="1">
    <citation type="submission" date="2016-05" db="EMBL/GenBank/DDBJ databases">
        <authorList>
            <person name="Ramsay J.P."/>
        </authorList>
    </citation>
    <scope>NUCLEOTIDE SEQUENCE [LARGE SCALE GENOMIC DNA]</scope>
    <source>
        <strain evidence="2 3">NZP2042</strain>
    </source>
</reference>